<dbReference type="Proteomes" id="UP000885779">
    <property type="component" value="Unassembled WGS sequence"/>
</dbReference>
<keyword evidence="3" id="KW-0808">Transferase</keyword>
<feature type="domain" description="Methyltransferase" evidence="6">
    <location>
        <begin position="64"/>
        <end position="157"/>
    </location>
</feature>
<keyword evidence="4" id="KW-0949">S-adenosyl-L-methionine</keyword>
<dbReference type="GO" id="GO:0008168">
    <property type="term" value="F:methyltransferase activity"/>
    <property type="evidence" value="ECO:0007669"/>
    <property type="project" value="UniProtKB-KW"/>
</dbReference>
<comment type="caution">
    <text evidence="7">The sequence shown here is derived from an EMBL/GenBank/DDBJ whole genome shotgun (WGS) entry which is preliminary data.</text>
</comment>
<evidence type="ECO:0000256" key="2">
    <source>
        <dbReference type="ARBA" id="ARBA00022603"/>
    </source>
</evidence>
<dbReference type="Gene3D" id="3.40.50.150">
    <property type="entry name" value="Vaccinia Virus protein VP39"/>
    <property type="match status" value="1"/>
</dbReference>
<sequence length="284" mass="33313">MGRRATFIGIEILNHLHFFYATRKRHIIEAKKSLLEYREMYDGVGYDIYDRIVARDRWLNNKTILDIGCFVGKKTERYLDEGAKEVIGIDLSKRGIATAKQFEKPGLRFFNISSSELARKYPAYFDTIVSFTVFEHISRESLPAVLEDIHTLLKKGGLCLIAFNHYLDRFGSHLANFIYHAHPTLLFNEKHVFEYCNRKLSQYHQIGQMGYYPPEYKFSKEQNSDVYLELNKVTSEDFKSIVQRSGLKLVRAVPYSQTTFMRLMNLLLPRIELFKGSYLYLLEK</sequence>
<reference evidence="7" key="1">
    <citation type="journal article" date="2020" name="mSystems">
        <title>Genome- and Community-Level Interaction Insights into Carbon Utilization and Element Cycling Functions of Hydrothermarchaeota in Hydrothermal Sediment.</title>
        <authorList>
            <person name="Zhou Z."/>
            <person name="Liu Y."/>
            <person name="Xu W."/>
            <person name="Pan J."/>
            <person name="Luo Z.H."/>
            <person name="Li M."/>
        </authorList>
    </citation>
    <scope>NUCLEOTIDE SEQUENCE [LARGE SCALE GENOMIC DNA]</scope>
    <source>
        <strain evidence="7">HyVt-577</strain>
    </source>
</reference>
<protein>
    <submittedName>
        <fullName evidence="7">Class I SAM-dependent methyltransferase</fullName>
    </submittedName>
</protein>
<dbReference type="SUPFAM" id="SSF53335">
    <property type="entry name" value="S-adenosyl-L-methionine-dependent methyltransferases"/>
    <property type="match status" value="1"/>
</dbReference>
<dbReference type="InterPro" id="IPR041698">
    <property type="entry name" value="Methyltransf_25"/>
</dbReference>
<organism evidence="7">
    <name type="scientific">Caldithrix abyssi</name>
    <dbReference type="NCBI Taxonomy" id="187145"/>
    <lineage>
        <taxon>Bacteria</taxon>
        <taxon>Pseudomonadati</taxon>
        <taxon>Calditrichota</taxon>
        <taxon>Calditrichia</taxon>
        <taxon>Calditrichales</taxon>
        <taxon>Calditrichaceae</taxon>
        <taxon>Caldithrix</taxon>
    </lineage>
</organism>
<accession>A0A7V4U5H3</accession>
<evidence type="ECO:0000256" key="5">
    <source>
        <dbReference type="ARBA" id="ARBA00023098"/>
    </source>
</evidence>
<dbReference type="AlphaFoldDB" id="A0A7V4U5H3"/>
<dbReference type="EMBL" id="DRQG01000151">
    <property type="protein sequence ID" value="HGY57249.1"/>
    <property type="molecule type" value="Genomic_DNA"/>
</dbReference>
<evidence type="ECO:0000256" key="3">
    <source>
        <dbReference type="ARBA" id="ARBA00022679"/>
    </source>
</evidence>
<dbReference type="GO" id="GO:0006629">
    <property type="term" value="P:lipid metabolic process"/>
    <property type="evidence" value="ECO:0007669"/>
    <property type="project" value="UniProtKB-KW"/>
</dbReference>
<evidence type="ECO:0000259" key="6">
    <source>
        <dbReference type="Pfam" id="PF13649"/>
    </source>
</evidence>
<dbReference type="CDD" id="cd02440">
    <property type="entry name" value="AdoMet_MTases"/>
    <property type="match status" value="1"/>
</dbReference>
<evidence type="ECO:0000256" key="4">
    <source>
        <dbReference type="ARBA" id="ARBA00022691"/>
    </source>
</evidence>
<dbReference type="GO" id="GO:0032259">
    <property type="term" value="P:methylation"/>
    <property type="evidence" value="ECO:0007669"/>
    <property type="project" value="UniProtKB-KW"/>
</dbReference>
<dbReference type="PANTHER" id="PTHR43667:SF1">
    <property type="entry name" value="CYCLOPROPANE-FATTY-ACYL-PHOSPHOLIPID SYNTHASE"/>
    <property type="match status" value="1"/>
</dbReference>
<proteinExistence type="inferred from homology"/>
<keyword evidence="5" id="KW-0443">Lipid metabolism</keyword>
<dbReference type="PANTHER" id="PTHR43667">
    <property type="entry name" value="CYCLOPROPANE-FATTY-ACYL-PHOSPHOLIPID SYNTHASE"/>
    <property type="match status" value="1"/>
</dbReference>
<name>A0A7V4U5H3_CALAY</name>
<dbReference type="InterPro" id="IPR050723">
    <property type="entry name" value="CFA/CMAS"/>
</dbReference>
<keyword evidence="2 7" id="KW-0489">Methyltransferase</keyword>
<comment type="similarity">
    <text evidence="1">Belongs to the CFA/CMAS family.</text>
</comment>
<evidence type="ECO:0000313" key="7">
    <source>
        <dbReference type="EMBL" id="HGY57249.1"/>
    </source>
</evidence>
<evidence type="ECO:0000256" key="1">
    <source>
        <dbReference type="ARBA" id="ARBA00010815"/>
    </source>
</evidence>
<dbReference type="InterPro" id="IPR029063">
    <property type="entry name" value="SAM-dependent_MTases_sf"/>
</dbReference>
<gene>
    <name evidence="7" type="ORF">ENK44_16195</name>
</gene>
<dbReference type="Pfam" id="PF13649">
    <property type="entry name" value="Methyltransf_25"/>
    <property type="match status" value="1"/>
</dbReference>